<evidence type="ECO:0000259" key="4">
    <source>
        <dbReference type="PROSITE" id="PS51186"/>
    </source>
</evidence>
<name>A0A5N4AYE5_PHOPY</name>
<comment type="caution">
    <text evidence="5">The sequence shown here is derived from an EMBL/GenBank/DDBJ whole genome shotgun (WGS) entry which is preliminary data.</text>
</comment>
<dbReference type="AlphaFoldDB" id="A0A5N4AYE5"/>
<dbReference type="Pfam" id="PF00583">
    <property type="entry name" value="Acetyltransf_1"/>
    <property type="match status" value="1"/>
</dbReference>
<keyword evidence="3" id="KW-0012">Acyltransferase</keyword>
<dbReference type="SUPFAM" id="SSF55729">
    <property type="entry name" value="Acyl-CoA N-acyltransferases (Nat)"/>
    <property type="match status" value="1"/>
</dbReference>
<evidence type="ECO:0000256" key="3">
    <source>
        <dbReference type="ARBA" id="ARBA00023315"/>
    </source>
</evidence>
<evidence type="ECO:0000313" key="6">
    <source>
        <dbReference type="Proteomes" id="UP000327044"/>
    </source>
</evidence>
<gene>
    <name evidence="5" type="ORF">PPYR_04454</name>
</gene>
<reference evidence="5 6" key="1">
    <citation type="journal article" date="2018" name="Elife">
        <title>Firefly genomes illuminate parallel origins of bioluminescence in beetles.</title>
        <authorList>
            <person name="Fallon T.R."/>
            <person name="Lower S.E."/>
            <person name="Chang C.H."/>
            <person name="Bessho-Uehara M."/>
            <person name="Martin G.J."/>
            <person name="Bewick A.J."/>
            <person name="Behringer M."/>
            <person name="Debat H.J."/>
            <person name="Wong I."/>
            <person name="Day J.C."/>
            <person name="Suvorov A."/>
            <person name="Silva C.J."/>
            <person name="Stanger-Hall K.F."/>
            <person name="Hall D.W."/>
            <person name="Schmitz R.J."/>
            <person name="Nelson D.R."/>
            <person name="Lewis S.M."/>
            <person name="Shigenobu S."/>
            <person name="Bybee S.M."/>
            <person name="Larracuente A.M."/>
            <person name="Oba Y."/>
            <person name="Weng J.K."/>
        </authorList>
    </citation>
    <scope>NUCLEOTIDE SEQUENCE [LARGE SCALE GENOMIC DNA]</scope>
    <source>
        <strain evidence="5">1611_PpyrPB1</strain>
        <tissue evidence="5">Whole body</tissue>
    </source>
</reference>
<dbReference type="InterPro" id="IPR000182">
    <property type="entry name" value="GNAT_dom"/>
</dbReference>
<dbReference type="PANTHER" id="PTHR10545">
    <property type="entry name" value="DIAMINE N-ACETYLTRANSFERASE"/>
    <property type="match status" value="1"/>
</dbReference>
<dbReference type="CDD" id="cd04301">
    <property type="entry name" value="NAT_SF"/>
    <property type="match status" value="1"/>
</dbReference>
<evidence type="ECO:0000313" key="5">
    <source>
        <dbReference type="EMBL" id="KAB0802268.1"/>
    </source>
</evidence>
<keyword evidence="6" id="KW-1185">Reference proteome</keyword>
<proteinExistence type="inferred from homology"/>
<keyword evidence="2" id="KW-0808">Transferase</keyword>
<dbReference type="PROSITE" id="PS51186">
    <property type="entry name" value="GNAT"/>
    <property type="match status" value="1"/>
</dbReference>
<dbReference type="InterPro" id="IPR016181">
    <property type="entry name" value="Acyl_CoA_acyltransferase"/>
</dbReference>
<sequence length="162" mass="18716">MSNSVIIREAKKEDMHQVCQLIKDLAVFENCEDQCKMTPELLMEDGFDTENPLFKSFVADRNNQVIGYAIYFNSYSTWLGKSTFLEDLYVDSKYRGQGIGRKLFLSVAKVAKQNKSKRLDLHCLAWNPALEFYKKIGATNITESESWNYVRINGCDLDKLFD</sequence>
<dbReference type="InParanoid" id="A0A5N4AYE5"/>
<organism evidence="5 6">
    <name type="scientific">Photinus pyralis</name>
    <name type="common">Common eastern firefly</name>
    <name type="synonym">Lampyris pyralis</name>
    <dbReference type="NCBI Taxonomy" id="7054"/>
    <lineage>
        <taxon>Eukaryota</taxon>
        <taxon>Metazoa</taxon>
        <taxon>Ecdysozoa</taxon>
        <taxon>Arthropoda</taxon>
        <taxon>Hexapoda</taxon>
        <taxon>Insecta</taxon>
        <taxon>Pterygota</taxon>
        <taxon>Neoptera</taxon>
        <taxon>Endopterygota</taxon>
        <taxon>Coleoptera</taxon>
        <taxon>Polyphaga</taxon>
        <taxon>Elateriformia</taxon>
        <taxon>Elateroidea</taxon>
        <taxon>Lampyridae</taxon>
        <taxon>Lampyrinae</taxon>
        <taxon>Photinus</taxon>
    </lineage>
</organism>
<dbReference type="InterPro" id="IPR051016">
    <property type="entry name" value="Diverse_Substrate_AcTransf"/>
</dbReference>
<dbReference type="FunFam" id="3.40.630.30:FF:000064">
    <property type="entry name" value="GNAT family acetyltransferase"/>
    <property type="match status" value="1"/>
</dbReference>
<comment type="similarity">
    <text evidence="1">Belongs to the acetyltransferase family.</text>
</comment>
<dbReference type="EMBL" id="VVIM01000002">
    <property type="protein sequence ID" value="KAB0802268.1"/>
    <property type="molecule type" value="Genomic_DNA"/>
</dbReference>
<dbReference type="GO" id="GO:0008080">
    <property type="term" value="F:N-acetyltransferase activity"/>
    <property type="evidence" value="ECO:0007669"/>
    <property type="project" value="UniProtKB-ARBA"/>
</dbReference>
<dbReference type="FunCoup" id="A0A5N4AYE5">
    <property type="interactions" value="152"/>
</dbReference>
<dbReference type="OrthoDB" id="7305308at2759"/>
<dbReference type="PANTHER" id="PTHR10545:SF29">
    <property type="entry name" value="GH14572P-RELATED"/>
    <property type="match status" value="1"/>
</dbReference>
<evidence type="ECO:0000256" key="1">
    <source>
        <dbReference type="ARBA" id="ARBA00008694"/>
    </source>
</evidence>
<protein>
    <recommendedName>
        <fullName evidence="4">N-acetyltransferase domain-containing protein</fullName>
    </recommendedName>
</protein>
<feature type="domain" description="N-acetyltransferase" evidence="4">
    <location>
        <begin position="5"/>
        <end position="162"/>
    </location>
</feature>
<dbReference type="Proteomes" id="UP000327044">
    <property type="component" value="Unassembled WGS sequence"/>
</dbReference>
<accession>A0A5N4AYE5</accession>
<dbReference type="Gene3D" id="3.40.630.30">
    <property type="match status" value="1"/>
</dbReference>
<evidence type="ECO:0000256" key="2">
    <source>
        <dbReference type="ARBA" id="ARBA00022679"/>
    </source>
</evidence>